<feature type="transmembrane region" description="Helical" evidence="1">
    <location>
        <begin position="20"/>
        <end position="38"/>
    </location>
</feature>
<comment type="caution">
    <text evidence="2">The sequence shown here is derived from an EMBL/GenBank/DDBJ whole genome shotgun (WGS) entry which is preliminary data.</text>
</comment>
<accession>A0A494XJ46</accession>
<dbReference type="EMBL" id="RBZV01000002">
    <property type="protein sequence ID" value="RKP50608.1"/>
    <property type="molecule type" value="Genomic_DNA"/>
</dbReference>
<keyword evidence="3" id="KW-1185">Reference proteome</keyword>
<keyword evidence="1" id="KW-1133">Transmembrane helix</keyword>
<evidence type="ECO:0000313" key="3">
    <source>
        <dbReference type="Proteomes" id="UP000280434"/>
    </source>
</evidence>
<dbReference type="InterPro" id="IPR007047">
    <property type="entry name" value="Flp_Fap"/>
</dbReference>
<organism evidence="2 3">
    <name type="scientific">Trinickia fusca</name>
    <dbReference type="NCBI Taxonomy" id="2419777"/>
    <lineage>
        <taxon>Bacteria</taxon>
        <taxon>Pseudomonadati</taxon>
        <taxon>Pseudomonadota</taxon>
        <taxon>Betaproteobacteria</taxon>
        <taxon>Burkholderiales</taxon>
        <taxon>Burkholderiaceae</taxon>
        <taxon>Trinickia</taxon>
    </lineage>
</organism>
<keyword evidence="1" id="KW-0472">Membrane</keyword>
<reference evidence="2 3" key="1">
    <citation type="submission" date="2018-10" db="EMBL/GenBank/DDBJ databases">
        <title>Paraburkholderia sp. 7MK8-2, isolated from soil.</title>
        <authorList>
            <person name="Gao Z.-H."/>
            <person name="Qiu L.-H."/>
        </authorList>
    </citation>
    <scope>NUCLEOTIDE SEQUENCE [LARGE SCALE GENOMIC DNA]</scope>
    <source>
        <strain evidence="2 3">7MK8-2</strain>
    </source>
</reference>
<dbReference type="RefSeq" id="WP_121276534.1">
    <property type="nucleotide sequence ID" value="NZ_RBZV01000002.1"/>
</dbReference>
<dbReference type="Pfam" id="PF04964">
    <property type="entry name" value="Flp_Fap"/>
    <property type="match status" value="1"/>
</dbReference>
<proteinExistence type="predicted"/>
<protein>
    <submittedName>
        <fullName evidence="2">Flp family type IVb pilin</fullName>
    </submittedName>
</protein>
<dbReference type="AlphaFoldDB" id="A0A494XJ46"/>
<evidence type="ECO:0000256" key="1">
    <source>
        <dbReference type="SAM" id="Phobius"/>
    </source>
</evidence>
<sequence length="66" mass="6707">MRALLRSIQRDERGVSAMEYAVLAGIVVVAVVAAGSLLNNGTTGLPGLFKNLLTTINKAGTPPAGA</sequence>
<dbReference type="Proteomes" id="UP000280434">
    <property type="component" value="Unassembled WGS sequence"/>
</dbReference>
<gene>
    <name evidence="2" type="ORF">D7S89_05770</name>
</gene>
<evidence type="ECO:0000313" key="2">
    <source>
        <dbReference type="EMBL" id="RKP50608.1"/>
    </source>
</evidence>
<name>A0A494XJ46_9BURK</name>
<keyword evidence="1" id="KW-0812">Transmembrane</keyword>